<organism evidence="1">
    <name type="scientific">Oryza punctata</name>
    <name type="common">Red rice</name>
    <dbReference type="NCBI Taxonomy" id="4537"/>
    <lineage>
        <taxon>Eukaryota</taxon>
        <taxon>Viridiplantae</taxon>
        <taxon>Streptophyta</taxon>
        <taxon>Embryophyta</taxon>
        <taxon>Tracheophyta</taxon>
        <taxon>Spermatophyta</taxon>
        <taxon>Magnoliopsida</taxon>
        <taxon>Liliopsida</taxon>
        <taxon>Poales</taxon>
        <taxon>Poaceae</taxon>
        <taxon>BOP clade</taxon>
        <taxon>Oryzoideae</taxon>
        <taxon>Oryzeae</taxon>
        <taxon>Oryzinae</taxon>
        <taxon>Oryza</taxon>
    </lineage>
</organism>
<dbReference type="Gramene" id="OPUNC11G00750.1">
    <property type="protein sequence ID" value="OPUNC11G00750.1"/>
    <property type="gene ID" value="OPUNC11G00750"/>
</dbReference>
<sequence>MPLISATRRRATYSGVHLAGPRQLKLINLGSGRFCAVKIFSSGGYYDDDCTVGHQLELLLPVQRKEVGRSQI</sequence>
<evidence type="ECO:0000313" key="1">
    <source>
        <dbReference type="EnsemblPlants" id="OPUNC11G00750.1"/>
    </source>
</evidence>
<dbReference type="EnsemblPlants" id="OPUNC11G00750.1">
    <property type="protein sequence ID" value="OPUNC11G00750.1"/>
    <property type="gene ID" value="OPUNC11G00750"/>
</dbReference>
<reference evidence="1" key="1">
    <citation type="submission" date="2015-04" db="UniProtKB">
        <authorList>
            <consortium name="EnsemblPlants"/>
        </authorList>
    </citation>
    <scope>IDENTIFICATION</scope>
</reference>
<evidence type="ECO:0000313" key="2">
    <source>
        <dbReference type="Proteomes" id="UP000026962"/>
    </source>
</evidence>
<dbReference type="AlphaFoldDB" id="A0A0E0MBP0"/>
<dbReference type="Proteomes" id="UP000026962">
    <property type="component" value="Chromosome 11"/>
</dbReference>
<keyword evidence="2" id="KW-1185">Reference proteome</keyword>
<name>A0A0E0MBP0_ORYPU</name>
<reference evidence="1" key="2">
    <citation type="submission" date="2018-05" db="EMBL/GenBank/DDBJ databases">
        <title>OpunRS2 (Oryza punctata Reference Sequence Version 2).</title>
        <authorList>
            <person name="Zhang J."/>
            <person name="Kudrna D."/>
            <person name="Lee S."/>
            <person name="Talag J."/>
            <person name="Welchert J."/>
            <person name="Wing R.A."/>
        </authorList>
    </citation>
    <scope>NUCLEOTIDE SEQUENCE [LARGE SCALE GENOMIC DNA]</scope>
</reference>
<accession>A0A0E0MBP0</accession>
<protein>
    <submittedName>
        <fullName evidence="1">Uncharacterized protein</fullName>
    </submittedName>
</protein>
<dbReference type="HOGENOM" id="CLU_2726572_0_0_1"/>
<proteinExistence type="predicted"/>